<evidence type="ECO:0000313" key="2">
    <source>
        <dbReference type="EMBL" id="GGK08956.1"/>
    </source>
</evidence>
<feature type="chain" id="PRO_5039247625" description="DUF3221 domain-containing protein" evidence="1">
    <location>
        <begin position="21"/>
        <end position="106"/>
    </location>
</feature>
<proteinExistence type="predicted"/>
<evidence type="ECO:0000313" key="3">
    <source>
        <dbReference type="Proteomes" id="UP000658382"/>
    </source>
</evidence>
<protein>
    <recommendedName>
        <fullName evidence="4">DUF3221 domain-containing protein</fullName>
    </recommendedName>
</protein>
<feature type="signal peptide" evidence="1">
    <location>
        <begin position="1"/>
        <end position="20"/>
    </location>
</feature>
<evidence type="ECO:0000256" key="1">
    <source>
        <dbReference type="SAM" id="SignalP"/>
    </source>
</evidence>
<keyword evidence="1" id="KW-0732">Signal</keyword>
<name>A0A917Q356_9BACI</name>
<dbReference type="PROSITE" id="PS51257">
    <property type="entry name" value="PROKAR_LIPOPROTEIN"/>
    <property type="match status" value="1"/>
</dbReference>
<accession>A0A917Q356</accession>
<organism evidence="2 3">
    <name type="scientific">Lentibacillus kapialis</name>
    <dbReference type="NCBI Taxonomy" id="340214"/>
    <lineage>
        <taxon>Bacteria</taxon>
        <taxon>Bacillati</taxon>
        <taxon>Bacillota</taxon>
        <taxon>Bacilli</taxon>
        <taxon>Bacillales</taxon>
        <taxon>Bacillaceae</taxon>
        <taxon>Lentibacillus</taxon>
    </lineage>
</organism>
<dbReference type="Proteomes" id="UP000658382">
    <property type="component" value="Unassembled WGS sequence"/>
</dbReference>
<gene>
    <name evidence="2" type="ORF">GCM10007063_34250</name>
</gene>
<reference evidence="2" key="2">
    <citation type="submission" date="2020-09" db="EMBL/GenBank/DDBJ databases">
        <authorList>
            <person name="Sun Q."/>
            <person name="Ohkuma M."/>
        </authorList>
    </citation>
    <scope>NUCLEOTIDE SEQUENCE</scope>
    <source>
        <strain evidence="2">JCM 12580</strain>
    </source>
</reference>
<reference evidence="2" key="1">
    <citation type="journal article" date="2014" name="Int. J. Syst. Evol. Microbiol.">
        <title>Complete genome sequence of Corynebacterium casei LMG S-19264T (=DSM 44701T), isolated from a smear-ripened cheese.</title>
        <authorList>
            <consortium name="US DOE Joint Genome Institute (JGI-PGF)"/>
            <person name="Walter F."/>
            <person name="Albersmeier A."/>
            <person name="Kalinowski J."/>
            <person name="Ruckert C."/>
        </authorList>
    </citation>
    <scope>NUCLEOTIDE SEQUENCE</scope>
    <source>
        <strain evidence="2">JCM 12580</strain>
    </source>
</reference>
<dbReference type="RefSeq" id="WP_188634329.1">
    <property type="nucleotide sequence ID" value="NZ_BMNQ01000094.1"/>
</dbReference>
<keyword evidence="3" id="KW-1185">Reference proteome</keyword>
<evidence type="ECO:0008006" key="4">
    <source>
        <dbReference type="Google" id="ProtNLM"/>
    </source>
</evidence>
<dbReference type="AlphaFoldDB" id="A0A917Q356"/>
<comment type="caution">
    <text evidence="2">The sequence shown here is derived from an EMBL/GenBank/DDBJ whole genome shotgun (WGS) entry which is preliminary data.</text>
</comment>
<sequence>MKRIFLFVMALLIIASLAGCGNGSDFQGIIHRVKESSITVVTDDVEPDTSYPVYEVFVDDQTEIKGAVNKLSKLRADQKVEIWVKGEWNKDPENKMVANKIIVSKK</sequence>
<dbReference type="EMBL" id="BMNQ01000094">
    <property type="protein sequence ID" value="GGK08956.1"/>
    <property type="molecule type" value="Genomic_DNA"/>
</dbReference>